<evidence type="ECO:0000313" key="1">
    <source>
        <dbReference type="EMBL" id="GHG17605.1"/>
    </source>
</evidence>
<dbReference type="EMBL" id="BNAW01000016">
    <property type="protein sequence ID" value="GHG17605.1"/>
    <property type="molecule type" value="Genomic_DNA"/>
</dbReference>
<dbReference type="RefSeq" id="WP_191312167.1">
    <property type="nucleotide sequence ID" value="NZ_BNAW01000016.1"/>
</dbReference>
<sequence>MDLRADFTSLVALRAKGGELTALRNLSGSEQVRQVQPLLQFDPDGSAPASRLDAIETAIRDLSRLGRRAMLDASAVAHLPGFGHGPTGPLGSMADRLADPVDLLDEAGPIAFVPVVRSDAGEPAVAGLGRLCHELGAGGALRIRPGTATPGNIERIIENLALDLGRIDVIVDLQYVPEATAARLDEAAAVFGTLATFGHFRTTSLLCGSIPRTLARTSTWEQARTEEILWEQLARGDAAELRPGDYGTVHPIPGQRFRSKHVALKYTCRDHWFYSRERAPESDDPTTESPRARTFRVVCRHLVESDSFSGPDFSWGDREIFEAATGGGQGFGSTTKHVALATSHHLAYLAQRHAA</sequence>
<dbReference type="Proteomes" id="UP000649955">
    <property type="component" value="Unassembled WGS sequence"/>
</dbReference>
<dbReference type="Pfam" id="PF14350">
    <property type="entry name" value="Beta_protein"/>
    <property type="match status" value="1"/>
</dbReference>
<accession>A0ABQ3KEG9</accession>
<evidence type="ECO:0000313" key="2">
    <source>
        <dbReference type="Proteomes" id="UP000649955"/>
    </source>
</evidence>
<organism evidence="1 2">
    <name type="scientific">Amycolatopsis bullii</name>
    <dbReference type="NCBI Taxonomy" id="941987"/>
    <lineage>
        <taxon>Bacteria</taxon>
        <taxon>Bacillati</taxon>
        <taxon>Actinomycetota</taxon>
        <taxon>Actinomycetes</taxon>
        <taxon>Pseudonocardiales</taxon>
        <taxon>Pseudonocardiaceae</taxon>
        <taxon>Amycolatopsis</taxon>
    </lineage>
</organism>
<name>A0ABQ3KEG9_9PSEU</name>
<keyword evidence="2" id="KW-1185">Reference proteome</keyword>
<proteinExistence type="predicted"/>
<comment type="caution">
    <text evidence="1">The sequence shown here is derived from an EMBL/GenBank/DDBJ whole genome shotgun (WGS) entry which is preliminary data.</text>
</comment>
<protein>
    <recommendedName>
        <fullName evidence="3">T4 beta protein</fullName>
    </recommendedName>
</protein>
<gene>
    <name evidence="1" type="ORF">GCM10017567_39840</name>
</gene>
<evidence type="ECO:0008006" key="3">
    <source>
        <dbReference type="Google" id="ProtNLM"/>
    </source>
</evidence>
<dbReference type="InterPro" id="IPR025683">
    <property type="entry name" value="Protein_beta"/>
</dbReference>
<reference evidence="2" key="1">
    <citation type="journal article" date="2019" name="Int. J. Syst. Evol. Microbiol.">
        <title>The Global Catalogue of Microorganisms (GCM) 10K type strain sequencing project: providing services to taxonomists for standard genome sequencing and annotation.</title>
        <authorList>
            <consortium name="The Broad Institute Genomics Platform"/>
            <consortium name="The Broad Institute Genome Sequencing Center for Infectious Disease"/>
            <person name="Wu L."/>
            <person name="Ma J."/>
        </authorList>
    </citation>
    <scope>NUCLEOTIDE SEQUENCE [LARGE SCALE GENOMIC DNA]</scope>
    <source>
        <strain evidence="2">CGMCC 4.7680</strain>
    </source>
</reference>